<dbReference type="EMBL" id="LN847067">
    <property type="protein sequence ID" value="CRI43197.1"/>
    <property type="molecule type" value="Genomic_DNA"/>
</dbReference>
<evidence type="ECO:0000256" key="1">
    <source>
        <dbReference type="SAM" id="MobiDB-lite"/>
    </source>
</evidence>
<protein>
    <submittedName>
        <fullName evidence="2">Uncharacterized protein</fullName>
    </submittedName>
</protein>
<evidence type="ECO:0000313" key="2">
    <source>
        <dbReference type="EMBL" id="CRI43197.1"/>
    </source>
</evidence>
<accession>A0A0F7X3Z3</accession>
<dbReference type="AlphaFoldDB" id="A0A0F7X3Z3"/>
<name>A0A0F7X3Z3_CHLPN</name>
<sequence>MLSRVEEIEMMLRVIELPLLPIKQALEKAFVQYNSCKAKLTKVEPCFRESPAYITSEERLQSLDQTLERAYKEYQKRFQEPSRLESEVSGCREHLREQVKQFETQGLDLIKEELIFVSDVLFRKMVSCLVSTVHVPFMEFYYEYFELHRLRLRAQWMANAEIYSKVRKAFPEMLKETLEKAKAPREEEYWLLCEERKSKEKRLILNKIDAAQQRVKDLEPPPIKETGKQKRKKEHSFFIRLKS</sequence>
<proteinExistence type="predicted"/>
<organism evidence="2">
    <name type="scientific">Chlamydia pneumoniae</name>
    <name type="common">Chlamydophila pneumoniae</name>
    <dbReference type="NCBI Taxonomy" id="83558"/>
    <lineage>
        <taxon>Bacteria</taxon>
        <taxon>Pseudomonadati</taxon>
        <taxon>Chlamydiota</taxon>
        <taxon>Chlamydiia</taxon>
        <taxon>Chlamydiales</taxon>
        <taxon>Chlamydiaceae</taxon>
        <taxon>Chlamydia/Chlamydophila group</taxon>
        <taxon>Chlamydia</taxon>
    </lineage>
</organism>
<gene>
    <name evidence="2" type="ORF">BN1224_DC9_CN_00030</name>
</gene>
<feature type="region of interest" description="Disordered" evidence="1">
    <location>
        <begin position="215"/>
        <end position="243"/>
    </location>
</feature>
<reference evidence="2" key="1">
    <citation type="submission" date="2015-05" db="EMBL/GenBank/DDBJ databases">
        <authorList>
            <person name="Rattei Thomas"/>
        </authorList>
    </citation>
    <scope>NUCLEOTIDE SEQUENCE</scope>
    <source>
        <strain evidence="2">DC9</strain>
    </source>
</reference>